<dbReference type="InterPro" id="IPR019734">
    <property type="entry name" value="TPR_rpt"/>
</dbReference>
<organism evidence="1 2">
    <name type="scientific">Carex littledalei</name>
    <dbReference type="NCBI Taxonomy" id="544730"/>
    <lineage>
        <taxon>Eukaryota</taxon>
        <taxon>Viridiplantae</taxon>
        <taxon>Streptophyta</taxon>
        <taxon>Embryophyta</taxon>
        <taxon>Tracheophyta</taxon>
        <taxon>Spermatophyta</taxon>
        <taxon>Magnoliopsida</taxon>
        <taxon>Liliopsida</taxon>
        <taxon>Poales</taxon>
        <taxon>Cyperaceae</taxon>
        <taxon>Cyperoideae</taxon>
        <taxon>Cariceae</taxon>
        <taxon>Carex</taxon>
        <taxon>Carex subgen. Euthyceras</taxon>
    </lineage>
</organism>
<comment type="caution">
    <text evidence="1">The sequence shown here is derived from an EMBL/GenBank/DDBJ whole genome shotgun (WGS) entry which is preliminary data.</text>
</comment>
<dbReference type="InterPro" id="IPR044534">
    <property type="entry name" value="TTL1-4"/>
</dbReference>
<dbReference type="PANTHER" id="PTHR46050:SF29">
    <property type="entry name" value="TPR REPEAT-CONTAINING THIOREDOXIN TTL4"/>
    <property type="match status" value="1"/>
</dbReference>
<dbReference type="InterPro" id="IPR011990">
    <property type="entry name" value="TPR-like_helical_dom_sf"/>
</dbReference>
<dbReference type="AlphaFoldDB" id="A0A833VGV0"/>
<dbReference type="Pfam" id="PF13432">
    <property type="entry name" value="TPR_16"/>
    <property type="match status" value="1"/>
</dbReference>
<dbReference type="SMART" id="SM00028">
    <property type="entry name" value="TPR"/>
    <property type="match status" value="5"/>
</dbReference>
<dbReference type="Gene3D" id="1.25.40.10">
    <property type="entry name" value="Tetratricopeptide repeat domain"/>
    <property type="match status" value="2"/>
</dbReference>
<gene>
    <name evidence="1" type="ORF">FCM35_KLT15353</name>
</gene>
<evidence type="ECO:0000313" key="1">
    <source>
        <dbReference type="EMBL" id="KAF3339582.1"/>
    </source>
</evidence>
<dbReference type="SUPFAM" id="SSF48452">
    <property type="entry name" value="TPR-like"/>
    <property type="match status" value="2"/>
</dbReference>
<sequence length="303" mass="33927">MAGLHMIKASPECKKDLSAKIAKVKDHLIRGGKARKDDNWIAALREVDAMIAKGADSSQPILAFRAEMLLRLDKLEQAEETMKRAIALESKLPSLFKFLGMQPEAYLCAVNAQIELAQGRFENAVAAADRAHRIDELNDEISAIETHVRLICTARIKGNKHYRLGDYLKAREEYKVGLKYAKSNVSLLNNLAACHWQLESWENCIEICNQVLQIRPDNDKALVRRADSYAKLEKWAKSVKDYEAAIKIYAGNKKIIEGLKESRAALNKSQVTEIAEAEVEAQAVVKESQITELSEIPVEAQAK</sequence>
<dbReference type="Proteomes" id="UP000623129">
    <property type="component" value="Unassembled WGS sequence"/>
</dbReference>
<proteinExistence type="predicted"/>
<evidence type="ECO:0000313" key="2">
    <source>
        <dbReference type="Proteomes" id="UP000623129"/>
    </source>
</evidence>
<reference evidence="1" key="1">
    <citation type="submission" date="2020-01" db="EMBL/GenBank/DDBJ databases">
        <title>Genome sequence of Kobresia littledalei, the first chromosome-level genome in the family Cyperaceae.</title>
        <authorList>
            <person name="Qu G."/>
        </authorList>
    </citation>
    <scope>NUCLEOTIDE SEQUENCE</scope>
    <source>
        <strain evidence="1">C.B.Clarke</strain>
        <tissue evidence="1">Leaf</tissue>
    </source>
</reference>
<name>A0A833VGV0_9POAL</name>
<keyword evidence="2" id="KW-1185">Reference proteome</keyword>
<dbReference type="EMBL" id="SWLB01000003">
    <property type="protein sequence ID" value="KAF3339582.1"/>
    <property type="molecule type" value="Genomic_DNA"/>
</dbReference>
<dbReference type="GO" id="GO:0005737">
    <property type="term" value="C:cytoplasm"/>
    <property type="evidence" value="ECO:0007669"/>
    <property type="project" value="TreeGrafter"/>
</dbReference>
<protein>
    <submittedName>
        <fullName evidence="1">TPR repeat-containing thioredoxin TTL1-like protein</fullName>
    </submittedName>
</protein>
<dbReference type="PANTHER" id="PTHR46050">
    <property type="entry name" value="TPR REPEAT-CONTAINING THIOREDOXIN"/>
    <property type="match status" value="1"/>
</dbReference>
<accession>A0A833VGV0</accession>
<dbReference type="OrthoDB" id="615176at2759"/>